<comment type="caution">
    <text evidence="1">The sequence shown here is derived from an EMBL/GenBank/DDBJ whole genome shotgun (WGS) entry which is preliminary data.</text>
</comment>
<accession>A0ACB8QSZ9</accession>
<keyword evidence="2" id="KW-1185">Reference proteome</keyword>
<organism evidence="1 2">
    <name type="scientific">Vararia minispora EC-137</name>
    <dbReference type="NCBI Taxonomy" id="1314806"/>
    <lineage>
        <taxon>Eukaryota</taxon>
        <taxon>Fungi</taxon>
        <taxon>Dikarya</taxon>
        <taxon>Basidiomycota</taxon>
        <taxon>Agaricomycotina</taxon>
        <taxon>Agaricomycetes</taxon>
        <taxon>Russulales</taxon>
        <taxon>Lachnocladiaceae</taxon>
        <taxon>Vararia</taxon>
    </lineage>
</organism>
<sequence length="876" mass="94318">MPTDVPILRLPEPTHAHVRDASDDPPLTGSRTPRRVQWATAVNVTVDGHRVEEEGLRVEEVDSDVHELDEAAADPNSFRTLSAALEEEKRRSHSTTPPPDSATHSETSPLNPQIPDEPTKLIAHPEVFIDPDERAGLPAPAATDVEETEASAAANLILPSIPKLRLPSRGVTAVERRKALERARRGHDGTFDIESDAPSRSAGVSAGGGILSALLALYDQHDDASDTTSLAGSSSGRGRASRRTDRLSTPSTAESSPASIARAPHPGTRHSSRFSFPDVGKVFGLDGRPAKARSGAGVLGPLIATTAGAASAAAPTASTIVPDVKRPGYHLSRYSLDDTGKRSRYHPHKRARSDAPAPAEMLPPLSTAPARWSGALKDLPTPSFLTSVGPRAGTPGTGTDASDVDSEADFLGEKQRMQQRERKRRKRKAEIFITRHISDVLARQTFICKLARAMMMFGGPSHRLQAQIMSTGRVLEVPLSCMYLPDTMLISFDDQATYTSNIQLIKQGSALDLAKLTFAYKTYWAVIHDEISVKEASAELDELMRSKATYRPTLLIFFGGMASAAICINAFSGSFVDALVCFALGSILVLVQTLSARNELYSNMFEITMCTFTSFVAAGLAQTQKLCYPAIASGSVVLILPGYLFLSGALEISSRSIISGSVRLCYAIIYSLFLGFGLAIGLEIYIKMTSASAASLNATDYTCSASHNSSLWYRSTPSSWWNFLTVPMYSIFLSLRNHAPWQRRELPLLVVISCAGWVTNHYVARAFPNQNDISAAVGAFAVGIIANLYGRFFRGNAFVIMITGIFFQLPSGLSNGGLITFAQQSTSGQSDSYLSGFQTALQLISTCIGMTVGLGISLVLIFPIQSRRRAGGVFSL</sequence>
<gene>
    <name evidence="1" type="ORF">K488DRAFT_77075</name>
</gene>
<evidence type="ECO:0000313" key="1">
    <source>
        <dbReference type="EMBL" id="KAI0034665.1"/>
    </source>
</evidence>
<reference evidence="1" key="1">
    <citation type="submission" date="2021-02" db="EMBL/GenBank/DDBJ databases">
        <authorList>
            <consortium name="DOE Joint Genome Institute"/>
            <person name="Ahrendt S."/>
            <person name="Looney B.P."/>
            <person name="Miyauchi S."/>
            <person name="Morin E."/>
            <person name="Drula E."/>
            <person name="Courty P.E."/>
            <person name="Chicoki N."/>
            <person name="Fauchery L."/>
            <person name="Kohler A."/>
            <person name="Kuo A."/>
            <person name="Labutti K."/>
            <person name="Pangilinan J."/>
            <person name="Lipzen A."/>
            <person name="Riley R."/>
            <person name="Andreopoulos W."/>
            <person name="He G."/>
            <person name="Johnson J."/>
            <person name="Barry K.W."/>
            <person name="Grigoriev I.V."/>
            <person name="Nagy L."/>
            <person name="Hibbett D."/>
            <person name="Henrissat B."/>
            <person name="Matheny P.B."/>
            <person name="Labbe J."/>
            <person name="Martin F."/>
        </authorList>
    </citation>
    <scope>NUCLEOTIDE SEQUENCE</scope>
    <source>
        <strain evidence="1">EC-137</strain>
    </source>
</reference>
<dbReference type="EMBL" id="MU273496">
    <property type="protein sequence ID" value="KAI0034665.1"/>
    <property type="molecule type" value="Genomic_DNA"/>
</dbReference>
<evidence type="ECO:0000313" key="2">
    <source>
        <dbReference type="Proteomes" id="UP000814128"/>
    </source>
</evidence>
<name>A0ACB8QSZ9_9AGAM</name>
<dbReference type="Proteomes" id="UP000814128">
    <property type="component" value="Unassembled WGS sequence"/>
</dbReference>
<reference evidence="1" key="2">
    <citation type="journal article" date="2022" name="New Phytol.">
        <title>Evolutionary transition to the ectomycorrhizal habit in the genomes of a hyperdiverse lineage of mushroom-forming fungi.</title>
        <authorList>
            <person name="Looney B."/>
            <person name="Miyauchi S."/>
            <person name="Morin E."/>
            <person name="Drula E."/>
            <person name="Courty P.E."/>
            <person name="Kohler A."/>
            <person name="Kuo A."/>
            <person name="LaButti K."/>
            <person name="Pangilinan J."/>
            <person name="Lipzen A."/>
            <person name="Riley R."/>
            <person name="Andreopoulos W."/>
            <person name="He G."/>
            <person name="Johnson J."/>
            <person name="Nolan M."/>
            <person name="Tritt A."/>
            <person name="Barry K.W."/>
            <person name="Grigoriev I.V."/>
            <person name="Nagy L.G."/>
            <person name="Hibbett D."/>
            <person name="Henrissat B."/>
            <person name="Matheny P.B."/>
            <person name="Labbe J."/>
            <person name="Martin F.M."/>
        </authorList>
    </citation>
    <scope>NUCLEOTIDE SEQUENCE</scope>
    <source>
        <strain evidence="1">EC-137</strain>
    </source>
</reference>
<protein>
    <submittedName>
        <fullName evidence="1">Uncharacterized protein</fullName>
    </submittedName>
</protein>
<proteinExistence type="predicted"/>